<keyword evidence="2" id="KW-1277">Toxin-antitoxin system</keyword>
<dbReference type="SUPFAM" id="SSF54786">
    <property type="entry name" value="YcfA/nrd intein domain"/>
    <property type="match status" value="1"/>
</dbReference>
<dbReference type="InterPro" id="IPR012933">
    <property type="entry name" value="HicA_mRNA_interferase"/>
</dbReference>
<keyword evidence="3" id="KW-0540">Nuclease</keyword>
<dbReference type="GO" id="GO:0003729">
    <property type="term" value="F:mRNA binding"/>
    <property type="evidence" value="ECO:0007669"/>
    <property type="project" value="InterPro"/>
</dbReference>
<dbReference type="Pfam" id="PF07927">
    <property type="entry name" value="HicA_toxin"/>
    <property type="match status" value="1"/>
</dbReference>
<dbReference type="GO" id="GO:0004519">
    <property type="term" value="F:endonuclease activity"/>
    <property type="evidence" value="ECO:0007669"/>
    <property type="project" value="UniProtKB-KW"/>
</dbReference>
<sequence>MKYSEFRKWLEKQGATFQMHRSGSSHLKVTLNGKTTIFPNHGSKEIGTGLVHKIKKDLGIK</sequence>
<keyword evidence="7" id="KW-0346">Stress response</keyword>
<dbReference type="Gene3D" id="3.30.920.30">
    <property type="entry name" value="Hypothetical protein"/>
    <property type="match status" value="1"/>
</dbReference>
<reference evidence="8 9" key="1">
    <citation type="journal article" date="2018" name="Nat. Biotechnol.">
        <title>A standardized bacterial taxonomy based on genome phylogeny substantially revises the tree of life.</title>
        <authorList>
            <person name="Parks D.H."/>
            <person name="Chuvochina M."/>
            <person name="Waite D.W."/>
            <person name="Rinke C."/>
            <person name="Skarshewski A."/>
            <person name="Chaumeil P.A."/>
            <person name="Hugenholtz P."/>
        </authorList>
    </citation>
    <scope>NUCLEOTIDE SEQUENCE [LARGE SCALE GENOMIC DNA]</scope>
    <source>
        <strain evidence="8">UBA10707</strain>
    </source>
</reference>
<comment type="similarity">
    <text evidence="1">Belongs to the HicA mRNA interferase family.</text>
</comment>
<evidence type="ECO:0000313" key="9">
    <source>
        <dbReference type="Proteomes" id="UP000264036"/>
    </source>
</evidence>
<organism evidence="8 9">
    <name type="scientific">Advenella kashmirensis</name>
    <dbReference type="NCBI Taxonomy" id="310575"/>
    <lineage>
        <taxon>Bacteria</taxon>
        <taxon>Pseudomonadati</taxon>
        <taxon>Pseudomonadota</taxon>
        <taxon>Betaproteobacteria</taxon>
        <taxon>Burkholderiales</taxon>
        <taxon>Alcaligenaceae</taxon>
    </lineage>
</organism>
<evidence type="ECO:0000256" key="7">
    <source>
        <dbReference type="ARBA" id="ARBA00023016"/>
    </source>
</evidence>
<evidence type="ECO:0000256" key="3">
    <source>
        <dbReference type="ARBA" id="ARBA00022722"/>
    </source>
</evidence>
<dbReference type="GO" id="GO:0016787">
    <property type="term" value="F:hydrolase activity"/>
    <property type="evidence" value="ECO:0007669"/>
    <property type="project" value="UniProtKB-KW"/>
</dbReference>
<evidence type="ECO:0000256" key="6">
    <source>
        <dbReference type="ARBA" id="ARBA00022884"/>
    </source>
</evidence>
<evidence type="ECO:0000256" key="1">
    <source>
        <dbReference type="ARBA" id="ARBA00006620"/>
    </source>
</evidence>
<keyword evidence="5" id="KW-0378">Hydrolase</keyword>
<accession>A0A356LGU6</accession>
<keyword evidence="6" id="KW-0694">RNA-binding</keyword>
<evidence type="ECO:0000256" key="4">
    <source>
        <dbReference type="ARBA" id="ARBA00022759"/>
    </source>
</evidence>
<keyword evidence="4" id="KW-0255">Endonuclease</keyword>
<dbReference type="EMBL" id="DOEK01000029">
    <property type="protein sequence ID" value="HBP30059.1"/>
    <property type="molecule type" value="Genomic_DNA"/>
</dbReference>
<dbReference type="AlphaFoldDB" id="A0A356LGU6"/>
<evidence type="ECO:0000256" key="5">
    <source>
        <dbReference type="ARBA" id="ARBA00022801"/>
    </source>
</evidence>
<dbReference type="InterPro" id="IPR038570">
    <property type="entry name" value="HicA_sf"/>
</dbReference>
<proteinExistence type="inferred from homology"/>
<gene>
    <name evidence="8" type="ORF">DD666_11655</name>
</gene>
<evidence type="ECO:0000256" key="2">
    <source>
        <dbReference type="ARBA" id="ARBA00022649"/>
    </source>
</evidence>
<dbReference type="Proteomes" id="UP000264036">
    <property type="component" value="Unassembled WGS sequence"/>
</dbReference>
<name>A0A356LGU6_9BURK</name>
<evidence type="ECO:0000313" key="8">
    <source>
        <dbReference type="EMBL" id="HBP30059.1"/>
    </source>
</evidence>
<comment type="caution">
    <text evidence="8">The sequence shown here is derived from an EMBL/GenBank/DDBJ whole genome shotgun (WGS) entry which is preliminary data.</text>
</comment>
<protein>
    <submittedName>
        <fullName evidence="8">mRNA interferase</fullName>
    </submittedName>
</protein>